<keyword evidence="1" id="KW-0812">Transmembrane</keyword>
<dbReference type="AlphaFoldDB" id="A0A0G3G6E6"/>
<feature type="transmembrane region" description="Helical" evidence="1">
    <location>
        <begin position="125"/>
        <end position="144"/>
    </location>
</feature>
<feature type="transmembrane region" description="Helical" evidence="1">
    <location>
        <begin position="150"/>
        <end position="168"/>
    </location>
</feature>
<evidence type="ECO:0000256" key="1">
    <source>
        <dbReference type="SAM" id="Phobius"/>
    </source>
</evidence>
<dbReference type="PATRIC" id="fig|106634.4.peg.2353"/>
<dbReference type="RefSeq" id="WP_047251648.1">
    <property type="nucleotide sequence ID" value="NZ_CP011367.1"/>
</dbReference>
<dbReference type="EMBL" id="CP011367">
    <property type="protein sequence ID" value="AKJ95944.1"/>
    <property type="molecule type" value="Genomic_DNA"/>
</dbReference>
<name>A0A0G3G6E6_9GAMM</name>
<dbReference type="KEGG" id="tvr:TVD_11525"/>
<proteinExistence type="predicted"/>
<protein>
    <submittedName>
        <fullName evidence="2">Ketosynthase</fullName>
    </submittedName>
</protein>
<gene>
    <name evidence="2" type="ORF">TVD_11525</name>
</gene>
<feature type="transmembrane region" description="Helical" evidence="1">
    <location>
        <begin position="75"/>
        <end position="93"/>
    </location>
</feature>
<evidence type="ECO:0000313" key="2">
    <source>
        <dbReference type="EMBL" id="AKJ95944.1"/>
    </source>
</evidence>
<sequence length="204" mass="22033">MNTPLAACVALSYPVAVVLGVTFEIPLVPLAVLASLILVAAWASLAAAGRGVLAASLAVGISLLLLGGMATWLLYTLPVLIMGLLSLLFARSLRSDSTPLITRYALAMGASDTPAVHRYTRNLTITWALLCAGLAIVSAWLALFATATTWALFANGINYLLLAGLFLLEYPLRRWLLRDEPHNGFLAYLMELARVDHHRMLRHP</sequence>
<keyword evidence="1" id="KW-0472">Membrane</keyword>
<dbReference type="Proteomes" id="UP000064201">
    <property type="component" value="Chromosome"/>
</dbReference>
<accession>A0A0G3G6E6</accession>
<reference evidence="2 3" key="1">
    <citation type="submission" date="2015-04" db="EMBL/GenBank/DDBJ databases">
        <title>Complete Sequence for the Genome of the Thioalkalivibrio versutus D301.</title>
        <authorList>
            <person name="Mu T."/>
            <person name="Zhou J."/>
            <person name="Xu X."/>
        </authorList>
    </citation>
    <scope>NUCLEOTIDE SEQUENCE [LARGE SCALE GENOMIC DNA]</scope>
    <source>
        <strain evidence="2 3">D301</strain>
    </source>
</reference>
<dbReference type="OrthoDB" id="6023795at2"/>
<feature type="transmembrane region" description="Helical" evidence="1">
    <location>
        <begin position="26"/>
        <end position="45"/>
    </location>
</feature>
<feature type="transmembrane region" description="Helical" evidence="1">
    <location>
        <begin position="52"/>
        <end position="69"/>
    </location>
</feature>
<keyword evidence="1" id="KW-1133">Transmembrane helix</keyword>
<dbReference type="STRING" id="106634.TVD_11525"/>
<keyword evidence="3" id="KW-1185">Reference proteome</keyword>
<evidence type="ECO:0000313" key="3">
    <source>
        <dbReference type="Proteomes" id="UP000064201"/>
    </source>
</evidence>
<organism evidence="2 3">
    <name type="scientific">Thioalkalivibrio versutus</name>
    <dbReference type="NCBI Taxonomy" id="106634"/>
    <lineage>
        <taxon>Bacteria</taxon>
        <taxon>Pseudomonadati</taxon>
        <taxon>Pseudomonadota</taxon>
        <taxon>Gammaproteobacteria</taxon>
        <taxon>Chromatiales</taxon>
        <taxon>Ectothiorhodospiraceae</taxon>
        <taxon>Thioalkalivibrio</taxon>
    </lineage>
</organism>